<proteinExistence type="predicted"/>
<gene>
    <name evidence="2" type="ORF">PCANC_17535</name>
</gene>
<evidence type="ECO:0000313" key="3">
    <source>
        <dbReference type="Proteomes" id="UP000235388"/>
    </source>
</evidence>
<organism evidence="2 3">
    <name type="scientific">Puccinia coronata f. sp. avenae</name>
    <dbReference type="NCBI Taxonomy" id="200324"/>
    <lineage>
        <taxon>Eukaryota</taxon>
        <taxon>Fungi</taxon>
        <taxon>Dikarya</taxon>
        <taxon>Basidiomycota</taxon>
        <taxon>Pucciniomycotina</taxon>
        <taxon>Pucciniomycetes</taxon>
        <taxon>Pucciniales</taxon>
        <taxon>Pucciniaceae</taxon>
        <taxon>Puccinia</taxon>
    </lineage>
</organism>
<feature type="region of interest" description="Disordered" evidence="1">
    <location>
        <begin position="42"/>
        <end position="66"/>
    </location>
</feature>
<reference evidence="2 3" key="1">
    <citation type="submission" date="2017-11" db="EMBL/GenBank/DDBJ databases">
        <title>De novo assembly and phasing of dikaryotic genomes from two isolates of Puccinia coronata f. sp. avenae, the causal agent of oat crown rust.</title>
        <authorList>
            <person name="Miller M.E."/>
            <person name="Zhang Y."/>
            <person name="Omidvar V."/>
            <person name="Sperschneider J."/>
            <person name="Schwessinger B."/>
            <person name="Raley C."/>
            <person name="Palmer J.M."/>
            <person name="Garnica D."/>
            <person name="Upadhyaya N."/>
            <person name="Rathjen J."/>
            <person name="Taylor J.M."/>
            <person name="Park R.F."/>
            <person name="Dodds P.N."/>
            <person name="Hirsch C.D."/>
            <person name="Kianian S.F."/>
            <person name="Figueroa M."/>
        </authorList>
    </citation>
    <scope>NUCLEOTIDE SEQUENCE [LARGE SCALE GENOMIC DNA]</scope>
    <source>
        <strain evidence="2">12NC29</strain>
    </source>
</reference>
<dbReference type="EMBL" id="PGCJ01000968">
    <property type="protein sequence ID" value="PLW12881.1"/>
    <property type="molecule type" value="Genomic_DNA"/>
</dbReference>
<evidence type="ECO:0000256" key="1">
    <source>
        <dbReference type="SAM" id="MobiDB-lite"/>
    </source>
</evidence>
<dbReference type="Proteomes" id="UP000235388">
    <property type="component" value="Unassembled WGS sequence"/>
</dbReference>
<name>A0A2N5SI35_9BASI</name>
<accession>A0A2N5SI35</accession>
<sequence>MLKLMMASDNSSELRVLEGNLATCSLIESLRALRRCGMINSPRPQTRIKQTQHNHTDVTHNNPTTS</sequence>
<comment type="caution">
    <text evidence="2">The sequence shown here is derived from an EMBL/GenBank/DDBJ whole genome shotgun (WGS) entry which is preliminary data.</text>
</comment>
<keyword evidence="3" id="KW-1185">Reference proteome</keyword>
<dbReference type="AlphaFoldDB" id="A0A2N5SI35"/>
<evidence type="ECO:0000313" key="2">
    <source>
        <dbReference type="EMBL" id="PLW12881.1"/>
    </source>
</evidence>
<protein>
    <submittedName>
        <fullName evidence="2">Uncharacterized protein</fullName>
    </submittedName>
</protein>